<dbReference type="EMBL" id="JAGGMS010000001">
    <property type="protein sequence ID" value="MBP2186893.1"/>
    <property type="molecule type" value="Genomic_DNA"/>
</dbReference>
<dbReference type="SUPFAM" id="SSF53335">
    <property type="entry name" value="S-adenosyl-L-methionine-dependent methyltransferases"/>
    <property type="match status" value="1"/>
</dbReference>
<comment type="caution">
    <text evidence="2">The sequence shown here is derived from an EMBL/GenBank/DDBJ whole genome shotgun (WGS) entry which is preliminary data.</text>
</comment>
<dbReference type="GO" id="GO:0032259">
    <property type="term" value="P:methylation"/>
    <property type="evidence" value="ECO:0007669"/>
    <property type="project" value="UniProtKB-KW"/>
</dbReference>
<evidence type="ECO:0000259" key="1">
    <source>
        <dbReference type="Pfam" id="PF13649"/>
    </source>
</evidence>
<keyword evidence="3" id="KW-1185">Reference proteome</keyword>
<proteinExistence type="predicted"/>
<dbReference type="Gene3D" id="3.40.50.150">
    <property type="entry name" value="Vaccinia Virus protein VP39"/>
    <property type="match status" value="1"/>
</dbReference>
<reference evidence="2 3" key="1">
    <citation type="submission" date="2021-03" db="EMBL/GenBank/DDBJ databases">
        <title>Sequencing the genomes of 1000 actinobacteria strains.</title>
        <authorList>
            <person name="Klenk H.-P."/>
        </authorList>
    </citation>
    <scope>NUCLEOTIDE SEQUENCE [LARGE SCALE GENOMIC DNA]</scope>
    <source>
        <strain evidence="2 3">DSM 45510</strain>
    </source>
</reference>
<dbReference type="InterPro" id="IPR041698">
    <property type="entry name" value="Methyltransf_25"/>
</dbReference>
<dbReference type="Pfam" id="PF13649">
    <property type="entry name" value="Methyltransf_25"/>
    <property type="match status" value="1"/>
</dbReference>
<dbReference type="InterPro" id="IPR029063">
    <property type="entry name" value="SAM-dependent_MTases_sf"/>
</dbReference>
<evidence type="ECO:0000313" key="2">
    <source>
        <dbReference type="EMBL" id="MBP2186893.1"/>
    </source>
</evidence>
<keyword evidence="2" id="KW-0808">Transferase</keyword>
<keyword evidence="2" id="KW-0489">Methyltransferase</keyword>
<dbReference type="Proteomes" id="UP000741013">
    <property type="component" value="Unassembled WGS sequence"/>
</dbReference>
<feature type="domain" description="Methyltransferase" evidence="1">
    <location>
        <begin position="39"/>
        <end position="126"/>
    </location>
</feature>
<dbReference type="RefSeq" id="WP_209670270.1">
    <property type="nucleotide sequence ID" value="NZ_JAGGMS010000001.1"/>
</dbReference>
<evidence type="ECO:0000313" key="3">
    <source>
        <dbReference type="Proteomes" id="UP000741013"/>
    </source>
</evidence>
<protein>
    <submittedName>
        <fullName evidence="2">SAM-dependent methyltransferase</fullName>
    </submittedName>
</protein>
<dbReference type="GO" id="GO:0008168">
    <property type="term" value="F:methyltransferase activity"/>
    <property type="evidence" value="ECO:0007669"/>
    <property type="project" value="UniProtKB-KW"/>
</dbReference>
<gene>
    <name evidence="2" type="ORF">JOM49_008419</name>
</gene>
<name>A0ABS4Q723_9PSEU</name>
<sequence length="260" mass="27225">MSFSSEWLDLREPADAAARAEELLEPLLERLTAPLHIRDLGCGTGSMARWLAGKLPGPQHWTLHDRDPALLAEAAGRLPEGVTVSTARGDVTNLSAADFAGTSLVTTSALLDLLTADEVAALATACAGVPALLTLSVVGEVELTPADPLDADLTAAFNAHQRRVEQGRQLLGPDSVAVAAEAFGRHGATVRLAASDWRLGAAEVALAAEWLTGWVGAAVEQEPALAPAAERYLRERLASCAAGELCVAVRHQDLLVLPLN</sequence>
<organism evidence="2 3">
    <name type="scientific">Amycolatopsis magusensis</name>
    <dbReference type="NCBI Taxonomy" id="882444"/>
    <lineage>
        <taxon>Bacteria</taxon>
        <taxon>Bacillati</taxon>
        <taxon>Actinomycetota</taxon>
        <taxon>Actinomycetes</taxon>
        <taxon>Pseudonocardiales</taxon>
        <taxon>Pseudonocardiaceae</taxon>
        <taxon>Amycolatopsis</taxon>
    </lineage>
</organism>
<accession>A0ABS4Q723</accession>